<dbReference type="Proteomes" id="UP000014480">
    <property type="component" value="Unassembled WGS sequence"/>
</dbReference>
<gene>
    <name evidence="1" type="ORF">Cob_v009679</name>
</gene>
<sequence>MLLLHPKSGGALVETFKFEEEGRRGHDLGSMRSVRWGVMIHQPWARVFDQQHAKQLRSRSRRSQPSRRQ</sequence>
<dbReference type="EMBL" id="AMCV02000028">
    <property type="protein sequence ID" value="TDZ17662.1"/>
    <property type="molecule type" value="Genomic_DNA"/>
</dbReference>
<keyword evidence="2" id="KW-1185">Reference proteome</keyword>
<reference evidence="2" key="2">
    <citation type="journal article" date="2019" name="Mol. Plant Microbe Interact.">
        <title>Genome sequence resources for four phytopathogenic fungi from the Colletotrichum orbiculare species complex.</title>
        <authorList>
            <person name="Gan P."/>
            <person name="Tsushima A."/>
            <person name="Narusaka M."/>
            <person name="Narusaka Y."/>
            <person name="Takano Y."/>
            <person name="Kubo Y."/>
            <person name="Shirasu K."/>
        </authorList>
    </citation>
    <scope>GENOME REANNOTATION</scope>
    <source>
        <strain evidence="2">104-T / ATCC 96160 / CBS 514.97 / LARS 414 / MAFF 240422</strain>
    </source>
</reference>
<proteinExistence type="predicted"/>
<protein>
    <submittedName>
        <fullName evidence="1">Uncharacterized protein</fullName>
    </submittedName>
</protein>
<organism evidence="1 2">
    <name type="scientific">Colletotrichum orbiculare (strain 104-T / ATCC 96160 / CBS 514.97 / LARS 414 / MAFF 240422)</name>
    <name type="common">Cucumber anthracnose fungus</name>
    <name type="synonym">Colletotrichum lagenarium</name>
    <dbReference type="NCBI Taxonomy" id="1213857"/>
    <lineage>
        <taxon>Eukaryota</taxon>
        <taxon>Fungi</taxon>
        <taxon>Dikarya</taxon>
        <taxon>Ascomycota</taxon>
        <taxon>Pezizomycotina</taxon>
        <taxon>Sordariomycetes</taxon>
        <taxon>Hypocreomycetidae</taxon>
        <taxon>Glomerellales</taxon>
        <taxon>Glomerellaceae</taxon>
        <taxon>Colletotrichum</taxon>
        <taxon>Colletotrichum orbiculare species complex</taxon>
    </lineage>
</organism>
<accession>A0A484FHR4</accession>
<comment type="caution">
    <text evidence="1">The sequence shown here is derived from an EMBL/GenBank/DDBJ whole genome shotgun (WGS) entry which is preliminary data.</text>
</comment>
<reference evidence="2" key="1">
    <citation type="journal article" date="2013" name="New Phytol.">
        <title>Comparative genomic and transcriptomic analyses reveal the hemibiotrophic stage shift of Colletotrichum fungi.</title>
        <authorList>
            <person name="Gan P."/>
            <person name="Ikeda K."/>
            <person name="Irieda H."/>
            <person name="Narusaka M."/>
            <person name="O'Connell R.J."/>
            <person name="Narusaka Y."/>
            <person name="Takano Y."/>
            <person name="Kubo Y."/>
            <person name="Shirasu K."/>
        </authorList>
    </citation>
    <scope>NUCLEOTIDE SEQUENCE [LARGE SCALE GENOMIC DNA]</scope>
    <source>
        <strain evidence="2">104-T / ATCC 96160 / CBS 514.97 / LARS 414 / MAFF 240422</strain>
    </source>
</reference>
<name>A0A484FHR4_COLOR</name>
<dbReference type="AlphaFoldDB" id="A0A484FHR4"/>
<evidence type="ECO:0000313" key="2">
    <source>
        <dbReference type="Proteomes" id="UP000014480"/>
    </source>
</evidence>
<evidence type="ECO:0000313" key="1">
    <source>
        <dbReference type="EMBL" id="TDZ17662.1"/>
    </source>
</evidence>